<name>A0A8I0G8F3_9ACTO</name>
<reference evidence="3 4" key="1">
    <citation type="submission" date="2020-08" db="EMBL/GenBank/DDBJ databases">
        <title>Winkia gen. nov., sp. nov., isolated from faeces of the Anser albifrons in China.</title>
        <authorList>
            <person name="Liu Q."/>
        </authorList>
    </citation>
    <scope>NUCLEOTIDE SEQUENCE [LARGE SCALE GENOMIC DNA]</scope>
    <source>
        <strain evidence="3 4">C62</strain>
    </source>
</reference>
<evidence type="ECO:0000313" key="3">
    <source>
        <dbReference type="EMBL" id="MBD3689777.1"/>
    </source>
</evidence>
<keyword evidence="4" id="KW-1185">Reference proteome</keyword>
<dbReference type="Proteomes" id="UP000627538">
    <property type="component" value="Unassembled WGS sequence"/>
</dbReference>
<evidence type="ECO:0000256" key="2">
    <source>
        <dbReference type="SAM" id="Phobius"/>
    </source>
</evidence>
<proteinExistence type="predicted"/>
<dbReference type="EMBL" id="JACRUO010000001">
    <property type="protein sequence ID" value="MBD3689777.1"/>
    <property type="molecule type" value="Genomic_DNA"/>
</dbReference>
<gene>
    <name evidence="3" type="ORF">H8R10_05995</name>
</gene>
<feature type="region of interest" description="Disordered" evidence="1">
    <location>
        <begin position="1"/>
        <end position="29"/>
    </location>
</feature>
<sequence>MRTKTRPGHGASDIRSREEAQYVDDTSNDGGELTLNDVADLGSFALFVLLIVLAVVAWRFEAAACSQAQADEAPVVKAAAADMAALSDATRSARAAIDTCAGHSCPYGEEKHLRELVMQAQEFLKTPVEQAEGGADDIKANTERLRKTSAQAVKLTKELTQSTKALESSASG</sequence>
<keyword evidence="2" id="KW-1133">Transmembrane helix</keyword>
<keyword evidence="2" id="KW-0812">Transmembrane</keyword>
<organism evidence="3 4">
    <name type="scientific">Nanchangia anserum</name>
    <dbReference type="NCBI Taxonomy" id="2692125"/>
    <lineage>
        <taxon>Bacteria</taxon>
        <taxon>Bacillati</taxon>
        <taxon>Actinomycetota</taxon>
        <taxon>Actinomycetes</taxon>
        <taxon>Actinomycetales</taxon>
        <taxon>Actinomycetaceae</taxon>
        <taxon>Nanchangia</taxon>
    </lineage>
</organism>
<dbReference type="AlphaFoldDB" id="A0A8I0G8F3"/>
<dbReference type="RefSeq" id="WP_191071801.1">
    <property type="nucleotide sequence ID" value="NZ_CP060506.1"/>
</dbReference>
<feature type="transmembrane region" description="Helical" evidence="2">
    <location>
        <begin position="41"/>
        <end position="60"/>
    </location>
</feature>
<comment type="caution">
    <text evidence="3">The sequence shown here is derived from an EMBL/GenBank/DDBJ whole genome shotgun (WGS) entry which is preliminary data.</text>
</comment>
<accession>A0A8I0G8F3</accession>
<keyword evidence="2" id="KW-0472">Membrane</keyword>
<evidence type="ECO:0000313" key="4">
    <source>
        <dbReference type="Proteomes" id="UP000627538"/>
    </source>
</evidence>
<protein>
    <submittedName>
        <fullName evidence="3">Uncharacterized protein</fullName>
    </submittedName>
</protein>
<evidence type="ECO:0000256" key="1">
    <source>
        <dbReference type="SAM" id="MobiDB-lite"/>
    </source>
</evidence>